<dbReference type="Proteomes" id="UP000548326">
    <property type="component" value="Unassembled WGS sequence"/>
</dbReference>
<gene>
    <name evidence="4" type="ORF">HDF22_001291</name>
</gene>
<dbReference type="AlphaFoldDB" id="A0A841JFE8"/>
<dbReference type="InterPro" id="IPR011006">
    <property type="entry name" value="CheY-like_superfamily"/>
</dbReference>
<dbReference type="PANTHER" id="PTHR37299">
    <property type="entry name" value="TRANSCRIPTIONAL REGULATOR-RELATED"/>
    <property type="match status" value="1"/>
</dbReference>
<protein>
    <submittedName>
        <fullName evidence="4">DNA-binding LytR/AlgR family response regulator</fullName>
    </submittedName>
</protein>
<dbReference type="Gene3D" id="3.40.50.2300">
    <property type="match status" value="1"/>
</dbReference>
<evidence type="ECO:0000313" key="5">
    <source>
        <dbReference type="Proteomes" id="UP000548326"/>
    </source>
</evidence>
<dbReference type="SMART" id="SM00448">
    <property type="entry name" value="REC"/>
    <property type="match status" value="1"/>
</dbReference>
<dbReference type="InterPro" id="IPR007492">
    <property type="entry name" value="LytTR_DNA-bd_dom"/>
</dbReference>
<dbReference type="InterPro" id="IPR001789">
    <property type="entry name" value="Sig_transdc_resp-reg_receiver"/>
</dbReference>
<dbReference type="PROSITE" id="PS50110">
    <property type="entry name" value="RESPONSE_REGULATORY"/>
    <property type="match status" value="1"/>
</dbReference>
<keyword evidence="1" id="KW-0597">Phosphoprotein</keyword>
<proteinExistence type="predicted"/>
<keyword evidence="4" id="KW-0238">DNA-binding</keyword>
<dbReference type="GO" id="GO:0003677">
    <property type="term" value="F:DNA binding"/>
    <property type="evidence" value="ECO:0007669"/>
    <property type="project" value="UniProtKB-KW"/>
</dbReference>
<evidence type="ECO:0000313" key="4">
    <source>
        <dbReference type="EMBL" id="MBB6127185.1"/>
    </source>
</evidence>
<dbReference type="SMART" id="SM00850">
    <property type="entry name" value="LytTR"/>
    <property type="match status" value="1"/>
</dbReference>
<evidence type="ECO:0000259" key="2">
    <source>
        <dbReference type="PROSITE" id="PS50110"/>
    </source>
</evidence>
<evidence type="ECO:0000256" key="1">
    <source>
        <dbReference type="PROSITE-ProRule" id="PRU00169"/>
    </source>
</evidence>
<sequence length="230" mass="26508">MIKALAIDDEPIALEIIQNLAIKIPFLELVASFTNALDSANFLMENKIDLIFLDINMPDLSGIDFVKSIPVAPMIIFTTGYSEHAVQSFEFNTIDYLLKPFSFARFLKACTKAYELAELRDNYSLTSKSIPSLFIKSGYENVRIELDEILYIESVGNYVQFILTQNKRITSRLNMNEVLLMLPKKEFLRIHRGYIVSRKAITKFNKRSIWIEQNELPLGTGYHKILENLR</sequence>
<dbReference type="PANTHER" id="PTHR37299:SF1">
    <property type="entry name" value="STAGE 0 SPORULATION PROTEIN A HOMOLOG"/>
    <property type="match status" value="1"/>
</dbReference>
<feature type="domain" description="Response regulatory" evidence="2">
    <location>
        <begin position="3"/>
        <end position="114"/>
    </location>
</feature>
<dbReference type="EMBL" id="JACHCA010000003">
    <property type="protein sequence ID" value="MBB6127185.1"/>
    <property type="molecule type" value="Genomic_DNA"/>
</dbReference>
<accession>A0A841JFE8</accession>
<evidence type="ECO:0000259" key="3">
    <source>
        <dbReference type="PROSITE" id="PS50930"/>
    </source>
</evidence>
<dbReference type="InterPro" id="IPR046947">
    <property type="entry name" value="LytR-like"/>
</dbReference>
<dbReference type="Pfam" id="PF00072">
    <property type="entry name" value="Response_reg"/>
    <property type="match status" value="1"/>
</dbReference>
<feature type="domain" description="HTH LytTR-type" evidence="3">
    <location>
        <begin position="142"/>
        <end position="201"/>
    </location>
</feature>
<reference evidence="4 5" key="1">
    <citation type="submission" date="2020-08" db="EMBL/GenBank/DDBJ databases">
        <title>Genomic Encyclopedia of Type Strains, Phase IV (KMG-V): Genome sequencing to study the core and pangenomes of soil and plant-associated prokaryotes.</title>
        <authorList>
            <person name="Whitman W."/>
        </authorList>
    </citation>
    <scope>NUCLEOTIDE SEQUENCE [LARGE SCALE GENOMIC DNA]</scope>
    <source>
        <strain evidence="4 5">MP601</strain>
    </source>
</reference>
<comment type="caution">
    <text evidence="4">The sequence shown here is derived from an EMBL/GenBank/DDBJ whole genome shotgun (WGS) entry which is preliminary data.</text>
</comment>
<feature type="modified residue" description="4-aspartylphosphate" evidence="1">
    <location>
        <position position="54"/>
    </location>
</feature>
<dbReference type="PROSITE" id="PS50930">
    <property type="entry name" value="HTH_LYTTR"/>
    <property type="match status" value="1"/>
</dbReference>
<name>A0A841JFE8_9SPHI</name>
<organism evidence="4 5">
    <name type="scientific">Mucilaginibacter lappiensis</name>
    <dbReference type="NCBI Taxonomy" id="354630"/>
    <lineage>
        <taxon>Bacteria</taxon>
        <taxon>Pseudomonadati</taxon>
        <taxon>Bacteroidota</taxon>
        <taxon>Sphingobacteriia</taxon>
        <taxon>Sphingobacteriales</taxon>
        <taxon>Sphingobacteriaceae</taxon>
        <taxon>Mucilaginibacter</taxon>
    </lineage>
</organism>
<dbReference type="Pfam" id="PF04397">
    <property type="entry name" value="LytTR"/>
    <property type="match status" value="1"/>
</dbReference>
<dbReference type="RefSeq" id="WP_221275968.1">
    <property type="nucleotide sequence ID" value="NZ_JACHCA010000003.1"/>
</dbReference>
<dbReference type="SUPFAM" id="SSF52172">
    <property type="entry name" value="CheY-like"/>
    <property type="match status" value="1"/>
</dbReference>
<dbReference type="GO" id="GO:0000156">
    <property type="term" value="F:phosphorelay response regulator activity"/>
    <property type="evidence" value="ECO:0007669"/>
    <property type="project" value="InterPro"/>
</dbReference>
<dbReference type="Gene3D" id="2.40.50.1020">
    <property type="entry name" value="LytTr DNA-binding domain"/>
    <property type="match status" value="1"/>
</dbReference>